<dbReference type="GO" id="GO:0003700">
    <property type="term" value="F:DNA-binding transcription factor activity"/>
    <property type="evidence" value="ECO:0007669"/>
    <property type="project" value="InterPro"/>
</dbReference>
<dbReference type="Gene3D" id="3.40.50.2300">
    <property type="match status" value="1"/>
</dbReference>
<keyword evidence="11" id="KW-1185">Reference proteome</keyword>
<dbReference type="PROSITE" id="PS01124">
    <property type="entry name" value="HTH_ARAC_FAMILY_2"/>
    <property type="match status" value="1"/>
</dbReference>
<dbReference type="PROSITE" id="PS50110">
    <property type="entry name" value="RESPONSE_REGULATORY"/>
    <property type="match status" value="1"/>
</dbReference>
<dbReference type="Pfam" id="PF17853">
    <property type="entry name" value="GGDEF_2"/>
    <property type="match status" value="1"/>
</dbReference>
<dbReference type="RefSeq" id="WP_111524444.1">
    <property type="nucleotide sequence ID" value="NZ_CP032364.1"/>
</dbReference>
<dbReference type="Pfam" id="PF12833">
    <property type="entry name" value="HTH_18"/>
    <property type="match status" value="1"/>
</dbReference>
<accession>A0A385Q206</accession>
<dbReference type="InterPro" id="IPR041522">
    <property type="entry name" value="CdaR_GGDEF"/>
</dbReference>
<dbReference type="Proteomes" id="UP000265562">
    <property type="component" value="Chromosome"/>
</dbReference>
<name>A0A385Q206_9FIRM</name>
<dbReference type="PANTHER" id="PTHR42713">
    <property type="entry name" value="HISTIDINE KINASE-RELATED"/>
    <property type="match status" value="1"/>
</dbReference>
<evidence type="ECO:0000256" key="9">
    <source>
        <dbReference type="ARBA" id="ARBA00024867"/>
    </source>
</evidence>
<evidence type="ECO:0000256" key="5">
    <source>
        <dbReference type="ARBA" id="ARBA00023012"/>
    </source>
</evidence>
<dbReference type="PANTHER" id="PTHR42713:SF3">
    <property type="entry name" value="TRANSCRIPTIONAL REGULATORY PROTEIN HPTR"/>
    <property type="match status" value="1"/>
</dbReference>
<sequence>MKELYKILLVDDEEEVRKSIIKKINWEEEGFLVVGDAENGVEALEKIENLNPDLVFTDIRMPYMDGLELINEINERYPLIKSIIFSGFDDFDYAKEAIRMGVIEYVLKPVSAIELTEILRKVHKTMDEELNKKRDIERLKRGYQASLPILREQFLNGLIHGSLGKSEIEYALTEYEINLKNASKYMVAAVHIDDMDSHIMAKELIPISVKVNLLGNLENKVQVEIFSVYSETSIVILIGLPEKMSKNYIMSILSEAIKDANRAIGVNLTIGLGISVNDITGLHTSYTLAKEALGYRGIVGNGEVIYIKDMEPVKSDKLKFEDIEAKEYINILKFGSDESIIEYAEKIFSKLKESKVHSSQYQSYMINVINVIINLAQDYGLELSVLTKTATDYIDLLDKIKDTGGFREWLMEASINIAHRIREDRVVTSKKVLEEAKIYIEENFADMELSLEKLCKHLHVSVARFSTNFKKDMGISYVNFLTNVRLQKAVELLKTTDEKTYMIAEMVGYADQNYFSYVFKKKYGVSPSKYRQQG</sequence>
<evidence type="ECO:0000313" key="10">
    <source>
        <dbReference type="EMBL" id="AYA98573.1"/>
    </source>
</evidence>
<gene>
    <name evidence="10" type="ORF">D4A81_00715</name>
</gene>
<dbReference type="InterPro" id="IPR011006">
    <property type="entry name" value="CheY-like_superfamily"/>
</dbReference>
<dbReference type="Pfam" id="PF00072">
    <property type="entry name" value="Response_reg"/>
    <property type="match status" value="1"/>
</dbReference>
<keyword evidence="7" id="KW-0238">DNA-binding</keyword>
<evidence type="ECO:0000256" key="4">
    <source>
        <dbReference type="ARBA" id="ARBA00022553"/>
    </source>
</evidence>
<organism evidence="10 11">
    <name type="scientific">Lachnoanaerobaculum umeaense</name>
    <dbReference type="NCBI Taxonomy" id="617123"/>
    <lineage>
        <taxon>Bacteria</taxon>
        <taxon>Bacillati</taxon>
        <taxon>Bacillota</taxon>
        <taxon>Clostridia</taxon>
        <taxon>Lachnospirales</taxon>
        <taxon>Lachnospiraceae</taxon>
        <taxon>Lachnoanaerobaculum</taxon>
    </lineage>
</organism>
<dbReference type="Gene3D" id="1.10.10.60">
    <property type="entry name" value="Homeodomain-like"/>
    <property type="match status" value="2"/>
</dbReference>
<dbReference type="SUPFAM" id="SSF46689">
    <property type="entry name" value="Homeodomain-like"/>
    <property type="match status" value="1"/>
</dbReference>
<dbReference type="SUPFAM" id="SSF52172">
    <property type="entry name" value="CheY-like"/>
    <property type="match status" value="1"/>
</dbReference>
<evidence type="ECO:0000313" key="11">
    <source>
        <dbReference type="Proteomes" id="UP000265562"/>
    </source>
</evidence>
<dbReference type="CDD" id="cd17536">
    <property type="entry name" value="REC_YesN-like"/>
    <property type="match status" value="1"/>
</dbReference>
<dbReference type="EMBL" id="CP032364">
    <property type="protein sequence ID" value="AYA98573.1"/>
    <property type="molecule type" value="Genomic_DNA"/>
</dbReference>
<evidence type="ECO:0000256" key="8">
    <source>
        <dbReference type="ARBA" id="ARBA00023163"/>
    </source>
</evidence>
<dbReference type="SMART" id="SM00342">
    <property type="entry name" value="HTH_ARAC"/>
    <property type="match status" value="1"/>
</dbReference>
<comment type="function">
    <text evidence="9">May play the central regulatory role in sporulation. It may be an element of the effector pathway responsible for the activation of sporulation genes in response to nutritional stress. Spo0A may act in concert with spo0H (a sigma factor) to control the expression of some genes that are critical to the sporulation process.</text>
</comment>
<protein>
    <recommendedName>
        <fullName evidence="2">Stage 0 sporulation protein A homolog</fullName>
    </recommendedName>
</protein>
<dbReference type="SMART" id="SM00448">
    <property type="entry name" value="REC"/>
    <property type="match status" value="1"/>
</dbReference>
<dbReference type="InterPro" id="IPR009057">
    <property type="entry name" value="Homeodomain-like_sf"/>
</dbReference>
<keyword evidence="3" id="KW-0963">Cytoplasm</keyword>
<evidence type="ECO:0000256" key="1">
    <source>
        <dbReference type="ARBA" id="ARBA00004496"/>
    </source>
</evidence>
<reference evidence="10 11" key="1">
    <citation type="submission" date="2018-09" db="EMBL/GenBank/DDBJ databases">
        <title>Genome sequencing of Lachnoanaerobaculum umeaense DSM 23576.</title>
        <authorList>
            <person name="Kook J.-K."/>
            <person name="Park S.-N."/>
            <person name="Lim Y.K."/>
        </authorList>
    </citation>
    <scope>NUCLEOTIDE SEQUENCE [LARGE SCALE GENOMIC DNA]</scope>
    <source>
        <strain evidence="11">DSM 23576 \ CCUG 58757</strain>
    </source>
</reference>
<dbReference type="GO" id="GO:0000160">
    <property type="term" value="P:phosphorelay signal transduction system"/>
    <property type="evidence" value="ECO:0007669"/>
    <property type="project" value="UniProtKB-KW"/>
</dbReference>
<dbReference type="GO" id="GO:0005737">
    <property type="term" value="C:cytoplasm"/>
    <property type="evidence" value="ECO:0007669"/>
    <property type="project" value="UniProtKB-SubCell"/>
</dbReference>
<dbReference type="PRINTS" id="PR00032">
    <property type="entry name" value="HTHARAC"/>
</dbReference>
<keyword evidence="4" id="KW-0597">Phosphoprotein</keyword>
<evidence type="ECO:0000256" key="3">
    <source>
        <dbReference type="ARBA" id="ARBA00022490"/>
    </source>
</evidence>
<evidence type="ECO:0000256" key="2">
    <source>
        <dbReference type="ARBA" id="ARBA00018672"/>
    </source>
</evidence>
<proteinExistence type="predicted"/>
<dbReference type="KEGG" id="lua:D4A81_00715"/>
<dbReference type="InterPro" id="IPR018060">
    <property type="entry name" value="HTH_AraC"/>
</dbReference>
<keyword evidence="8" id="KW-0804">Transcription</keyword>
<dbReference type="OrthoDB" id="9794370at2"/>
<dbReference type="InterPro" id="IPR001789">
    <property type="entry name" value="Sig_transdc_resp-reg_receiver"/>
</dbReference>
<dbReference type="GO" id="GO:0043565">
    <property type="term" value="F:sequence-specific DNA binding"/>
    <property type="evidence" value="ECO:0007669"/>
    <property type="project" value="InterPro"/>
</dbReference>
<keyword evidence="5" id="KW-0902">Two-component regulatory system</keyword>
<comment type="subcellular location">
    <subcellularLocation>
        <location evidence="1">Cytoplasm</location>
    </subcellularLocation>
</comment>
<dbReference type="AlphaFoldDB" id="A0A385Q206"/>
<dbReference type="InterPro" id="IPR020449">
    <property type="entry name" value="Tscrpt_reg_AraC-type_HTH"/>
</dbReference>
<evidence type="ECO:0000256" key="6">
    <source>
        <dbReference type="ARBA" id="ARBA00023015"/>
    </source>
</evidence>
<keyword evidence="6" id="KW-0805">Transcription regulation</keyword>
<evidence type="ECO:0000256" key="7">
    <source>
        <dbReference type="ARBA" id="ARBA00023125"/>
    </source>
</evidence>
<dbReference type="InterPro" id="IPR051552">
    <property type="entry name" value="HptR"/>
</dbReference>